<dbReference type="SUPFAM" id="SSF88697">
    <property type="entry name" value="PUA domain-like"/>
    <property type="match status" value="1"/>
</dbReference>
<reference evidence="2" key="1">
    <citation type="journal article" date="2013" name="Environ. Microbiol.">
        <title>Microbiota from the distal guts of lean and obese adolescents exhibit partial functional redundancy besides clear differences in community structure.</title>
        <authorList>
            <person name="Ferrer M."/>
            <person name="Ruiz A."/>
            <person name="Lanza F."/>
            <person name="Haange S.B."/>
            <person name="Oberbach A."/>
            <person name="Till H."/>
            <person name="Bargiela R."/>
            <person name="Campoy C."/>
            <person name="Segura M.T."/>
            <person name="Richter M."/>
            <person name="von Bergen M."/>
            <person name="Seifert J."/>
            <person name="Suarez A."/>
        </authorList>
    </citation>
    <scope>NUCLEOTIDE SEQUENCE</scope>
</reference>
<dbReference type="GO" id="GO:0016787">
    <property type="term" value="F:hydrolase activity"/>
    <property type="evidence" value="ECO:0007669"/>
    <property type="project" value="UniProtKB-KW"/>
</dbReference>
<gene>
    <name evidence="2" type="ORF">LEA_08411</name>
</gene>
<dbReference type="EMBL" id="AJWY01005592">
    <property type="protein sequence ID" value="EKC69213.1"/>
    <property type="molecule type" value="Genomic_DNA"/>
</dbReference>
<feature type="domain" description="Lon N-terminal" evidence="1">
    <location>
        <begin position="11"/>
        <end position="51"/>
    </location>
</feature>
<evidence type="ECO:0000313" key="2">
    <source>
        <dbReference type="EMBL" id="EKC69213.1"/>
    </source>
</evidence>
<dbReference type="Pfam" id="PF02190">
    <property type="entry name" value="LON_substr_bdg"/>
    <property type="match status" value="1"/>
</dbReference>
<keyword evidence="2" id="KW-0378">Hydrolase</keyword>
<protein>
    <submittedName>
        <fullName evidence="2">Protein containing Peptidase S16, lon</fullName>
        <ecNumber evidence="2">3.4.21.-</ecNumber>
    </submittedName>
</protein>
<organism evidence="2">
    <name type="scientific">human gut metagenome</name>
    <dbReference type="NCBI Taxonomy" id="408170"/>
    <lineage>
        <taxon>unclassified sequences</taxon>
        <taxon>metagenomes</taxon>
        <taxon>organismal metagenomes</taxon>
    </lineage>
</organism>
<sequence>MDFDMQKNLTLPVLPLRGLVVFPKSLIHFDVGRKKSITAINKAMKADQLVF</sequence>
<name>K1THG0_9ZZZZ</name>
<dbReference type="EC" id="3.4.21.-" evidence="2"/>
<dbReference type="InterPro" id="IPR003111">
    <property type="entry name" value="Lon_prtase_N"/>
</dbReference>
<feature type="non-terminal residue" evidence="2">
    <location>
        <position position="51"/>
    </location>
</feature>
<proteinExistence type="predicted"/>
<dbReference type="PROSITE" id="PS51787">
    <property type="entry name" value="LON_N"/>
    <property type="match status" value="1"/>
</dbReference>
<dbReference type="AlphaFoldDB" id="K1THG0"/>
<dbReference type="InterPro" id="IPR015947">
    <property type="entry name" value="PUA-like_sf"/>
</dbReference>
<comment type="caution">
    <text evidence="2">The sequence shown here is derived from an EMBL/GenBank/DDBJ whole genome shotgun (WGS) entry which is preliminary data.</text>
</comment>
<dbReference type="InterPro" id="IPR046336">
    <property type="entry name" value="Lon_prtase_N_sf"/>
</dbReference>
<evidence type="ECO:0000259" key="1">
    <source>
        <dbReference type="PROSITE" id="PS51787"/>
    </source>
</evidence>
<accession>K1THG0</accession>
<dbReference type="Gene3D" id="2.30.130.40">
    <property type="entry name" value="LON domain-like"/>
    <property type="match status" value="1"/>
</dbReference>